<dbReference type="EMBL" id="JAPFFF010000007">
    <property type="protein sequence ID" value="KAK8885626.1"/>
    <property type="molecule type" value="Genomic_DNA"/>
</dbReference>
<evidence type="ECO:0000313" key="2">
    <source>
        <dbReference type="Proteomes" id="UP001470230"/>
    </source>
</evidence>
<keyword evidence="2" id="KW-1185">Reference proteome</keyword>
<organism evidence="1 2">
    <name type="scientific">Tritrichomonas musculus</name>
    <dbReference type="NCBI Taxonomy" id="1915356"/>
    <lineage>
        <taxon>Eukaryota</taxon>
        <taxon>Metamonada</taxon>
        <taxon>Parabasalia</taxon>
        <taxon>Tritrichomonadida</taxon>
        <taxon>Tritrichomonadidae</taxon>
        <taxon>Tritrichomonas</taxon>
    </lineage>
</organism>
<sequence length="305" mass="35223">MPVFEKDKVFFVIKMDNTLILGHSGHTPNPQVCLHRMLPEGTINQIKMLHEAGITPNQIQNFLTVKGEDLISTIQIQSLLHPEKVIQFTVESEELIMYMKNHDGYTEELNFQSEEGITRLAVLTIQKIELKNMQEYGDVIFIDGTYASLNTKWEIFPITAITKSYNICCCGILYAASGNENFLTWMLHQLSKLEQFRSMITTIITDEDHSFINAFNNWLKDINQLGDHKIINHILCSFHKAKNLAKKLTKYGLNEEQKSIAKEYFQIICYHPHLKTVNDALSKCKNHIGSKLKHYFEKHIEPLLP</sequence>
<proteinExistence type="predicted"/>
<dbReference type="Proteomes" id="UP001470230">
    <property type="component" value="Unassembled WGS sequence"/>
</dbReference>
<gene>
    <name evidence="1" type="ORF">M9Y10_041076</name>
</gene>
<dbReference type="PANTHER" id="PTHR31569">
    <property type="entry name" value="SWIM-TYPE DOMAIN-CONTAINING PROTEIN"/>
    <property type="match status" value="1"/>
</dbReference>
<protein>
    <recommendedName>
        <fullName evidence="3">MULE transposase domain-containing protein</fullName>
    </recommendedName>
</protein>
<comment type="caution">
    <text evidence="1">The sequence shown here is derived from an EMBL/GenBank/DDBJ whole genome shotgun (WGS) entry which is preliminary data.</text>
</comment>
<dbReference type="InterPro" id="IPR052579">
    <property type="entry name" value="Zinc_finger_SWIM"/>
</dbReference>
<reference evidence="1 2" key="1">
    <citation type="submission" date="2024-04" db="EMBL/GenBank/DDBJ databases">
        <title>Tritrichomonas musculus Genome.</title>
        <authorList>
            <person name="Alves-Ferreira E."/>
            <person name="Grigg M."/>
            <person name="Lorenzi H."/>
            <person name="Galac M."/>
        </authorList>
    </citation>
    <scope>NUCLEOTIDE SEQUENCE [LARGE SCALE GENOMIC DNA]</scope>
    <source>
        <strain evidence="1 2">EAF2021</strain>
    </source>
</reference>
<name>A0ABR2K3C9_9EUKA</name>
<evidence type="ECO:0008006" key="3">
    <source>
        <dbReference type="Google" id="ProtNLM"/>
    </source>
</evidence>
<evidence type="ECO:0000313" key="1">
    <source>
        <dbReference type="EMBL" id="KAK8885626.1"/>
    </source>
</evidence>
<dbReference type="PANTHER" id="PTHR31569:SF4">
    <property type="entry name" value="SWIM-TYPE DOMAIN-CONTAINING PROTEIN"/>
    <property type="match status" value="1"/>
</dbReference>
<accession>A0ABR2K3C9</accession>